<dbReference type="EMBL" id="CDMZ01001115">
    <property type="protein sequence ID" value="CEM27548.1"/>
    <property type="molecule type" value="Genomic_DNA"/>
</dbReference>
<name>A0A0G4GDQ2_9ALVE</name>
<evidence type="ECO:0000313" key="2">
    <source>
        <dbReference type="EMBL" id="CEM27548.1"/>
    </source>
</evidence>
<evidence type="ECO:0000256" key="1">
    <source>
        <dbReference type="SAM" id="MobiDB-lite"/>
    </source>
</evidence>
<feature type="region of interest" description="Disordered" evidence="1">
    <location>
        <begin position="1"/>
        <end position="29"/>
    </location>
</feature>
<feature type="compositionally biased region" description="Basic and acidic residues" evidence="1">
    <location>
        <begin position="1"/>
        <end position="27"/>
    </location>
</feature>
<dbReference type="AlphaFoldDB" id="A0A0G4GDQ2"/>
<sequence length="206" mass="23337">MIQGADREGKHVGEKLNEEDGHPRDYSARGAESVPYSYLEPVLLQTIGSDPEFGLFRGLDGRPLYTASAVSGRCAKYGVDPRGDSPLSLQDFHCLVMLWKQTLEESKQTRAMSAAQKQYGMSLEQKFSQDHAARAQAENAQTHQRLVYNQNLEHNFAYEHVARAQEENAETQRQLAYKRQFGEWADQGLIARPRAYRQPKRCCGVC</sequence>
<reference evidence="2" key="1">
    <citation type="submission" date="2014-11" db="EMBL/GenBank/DDBJ databases">
        <authorList>
            <person name="Otto D Thomas"/>
            <person name="Naeem Raeece"/>
        </authorList>
    </citation>
    <scope>NUCLEOTIDE SEQUENCE</scope>
</reference>
<accession>A0A0G4GDQ2</accession>
<proteinExistence type="predicted"/>
<protein>
    <submittedName>
        <fullName evidence="2">Uncharacterized protein</fullName>
    </submittedName>
</protein>
<dbReference type="VEuPathDB" id="CryptoDB:Cvel_4561"/>
<gene>
    <name evidence="2" type="ORF">Cvel_4561</name>
</gene>
<organism evidence="2">
    <name type="scientific">Chromera velia CCMP2878</name>
    <dbReference type="NCBI Taxonomy" id="1169474"/>
    <lineage>
        <taxon>Eukaryota</taxon>
        <taxon>Sar</taxon>
        <taxon>Alveolata</taxon>
        <taxon>Colpodellida</taxon>
        <taxon>Chromeraceae</taxon>
        <taxon>Chromera</taxon>
    </lineage>
</organism>